<protein>
    <recommendedName>
        <fullName evidence="3">DUF4331 domain-containing protein</fullName>
    </recommendedName>
</protein>
<dbReference type="Pfam" id="PF14224">
    <property type="entry name" value="DUF4331"/>
    <property type="match status" value="2"/>
</dbReference>
<accession>A0A9X0QCB7</accession>
<evidence type="ECO:0000313" key="1">
    <source>
        <dbReference type="EMBL" id="MBB5327649.1"/>
    </source>
</evidence>
<organism evidence="1 2">
    <name type="scientific">Tunturiibacter gelidiferens</name>
    <dbReference type="NCBI Taxonomy" id="3069689"/>
    <lineage>
        <taxon>Bacteria</taxon>
        <taxon>Pseudomonadati</taxon>
        <taxon>Acidobacteriota</taxon>
        <taxon>Terriglobia</taxon>
        <taxon>Terriglobales</taxon>
        <taxon>Acidobacteriaceae</taxon>
        <taxon>Tunturiibacter</taxon>
    </lineage>
</organism>
<evidence type="ECO:0000313" key="2">
    <source>
        <dbReference type="Proteomes" id="UP000535182"/>
    </source>
</evidence>
<dbReference type="RefSeq" id="WP_183974487.1">
    <property type="nucleotide sequence ID" value="NZ_JACHEB010000002.1"/>
</dbReference>
<evidence type="ECO:0008006" key="3">
    <source>
        <dbReference type="Google" id="ProtNLM"/>
    </source>
</evidence>
<reference evidence="1 2" key="1">
    <citation type="submission" date="2020-08" db="EMBL/GenBank/DDBJ databases">
        <title>Genomic Encyclopedia of Type Strains, Phase IV (KMG-V): Genome sequencing to study the core and pangenomes of soil and plant-associated prokaryotes.</title>
        <authorList>
            <person name="Whitman W."/>
        </authorList>
    </citation>
    <scope>NUCLEOTIDE SEQUENCE [LARGE SCALE GENOMIC DNA]</scope>
    <source>
        <strain evidence="1 2">X5P2</strain>
    </source>
</reference>
<dbReference type="EMBL" id="JACHEB010000002">
    <property type="protein sequence ID" value="MBB5327649.1"/>
    <property type="molecule type" value="Genomic_DNA"/>
</dbReference>
<dbReference type="AlphaFoldDB" id="A0A9X0QCB7"/>
<gene>
    <name evidence="1" type="ORF">HDF14_001254</name>
</gene>
<dbReference type="Proteomes" id="UP000535182">
    <property type="component" value="Unassembled WGS sequence"/>
</dbReference>
<proteinExistence type="predicted"/>
<keyword evidence="2" id="KW-1185">Reference proteome</keyword>
<sequence>MSHHFDTKLAKEDPSLNLCDFYLFEGVPGTTVMAMIVNPDVGLSASDALHPEGLYAFRFDLDGDAHEDVTFKFRFAEPRHADGEEHLHVQSFEVRRATGDDAVRGAAGDLLVEGETGKVATKSGVRAYVGIAPELFAGDASALHALLTAFYQNHRYDGDAFQHPQNFFARRNVTAIVLEVPTDLIGQGKVHSWATISLYGHAPEMQVSRWGLPLITHIFLNDPTSQDLKEQFNTSAPSEDVDRFSKAVADFTEKMTTYAGSAENPSEYGRQTAALLCPVTLPYELGTPATFERGRFNGRSLGDDVMDVMLSLACNKPLADGVSPDHDRISVEFPYYGAPYTKDEQIGVTPVPHPSKK</sequence>
<dbReference type="InterPro" id="IPR025566">
    <property type="entry name" value="DUF4331"/>
</dbReference>
<name>A0A9X0QCB7_9BACT</name>
<comment type="caution">
    <text evidence="1">The sequence shown here is derived from an EMBL/GenBank/DDBJ whole genome shotgun (WGS) entry which is preliminary data.</text>
</comment>